<sequence>MATWCPSRLIFPDSQSASLRVWTHGERLRPTISLPEFPAVFEGAHGSFQHSPGVCSFVLGVLGEAHCVHTEKLPIPAIPDGRGAVQGPYLAEDHDLTDGKAAVEVAEGPVLLIRALAHHEVLPDVAQGELLLTQLDHNGVRDDPLRKGPHGLLEKGKAGKQDTSSQQYSPVDADALTGEALRVDHDVSLIQHKQGDLAQVQDALFEAPVQCGAWRSDDDLLLQHHALQNCKGGKGIWLPPGTELSGALFSRGCGSQTEALAESRGKSCQA</sequence>
<reference evidence="2" key="1">
    <citation type="submission" date="2025-08" db="UniProtKB">
        <authorList>
            <consortium name="Ensembl"/>
        </authorList>
    </citation>
    <scope>IDENTIFICATION</scope>
</reference>
<evidence type="ECO:0000313" key="2">
    <source>
        <dbReference type="Ensembl" id="ENSMCSP00000005510.1"/>
    </source>
</evidence>
<dbReference type="AlphaFoldDB" id="A0A8C5TFE4"/>
<protein>
    <submittedName>
        <fullName evidence="2">Uncharacterized protein</fullName>
    </submittedName>
</protein>
<keyword evidence="3" id="KW-1185">Reference proteome</keyword>
<organism evidence="2 3">
    <name type="scientific">Malurus cyaneus samueli</name>
    <dbReference type="NCBI Taxonomy" id="2593467"/>
    <lineage>
        <taxon>Eukaryota</taxon>
        <taxon>Metazoa</taxon>
        <taxon>Chordata</taxon>
        <taxon>Craniata</taxon>
        <taxon>Vertebrata</taxon>
        <taxon>Euteleostomi</taxon>
        <taxon>Archelosauria</taxon>
        <taxon>Archosauria</taxon>
        <taxon>Dinosauria</taxon>
        <taxon>Saurischia</taxon>
        <taxon>Theropoda</taxon>
        <taxon>Coelurosauria</taxon>
        <taxon>Aves</taxon>
        <taxon>Neognathae</taxon>
        <taxon>Neoaves</taxon>
        <taxon>Telluraves</taxon>
        <taxon>Australaves</taxon>
        <taxon>Passeriformes</taxon>
        <taxon>Meliphagoidea</taxon>
        <taxon>Maluridae</taxon>
        <taxon>Malurus</taxon>
    </lineage>
</organism>
<dbReference type="Ensembl" id="ENSMCST00000005635.1">
    <property type="protein sequence ID" value="ENSMCSP00000005510.1"/>
    <property type="gene ID" value="ENSMCSG00000003998.1"/>
</dbReference>
<accession>A0A8C5TFE4</accession>
<reference evidence="2" key="2">
    <citation type="submission" date="2025-09" db="UniProtKB">
        <authorList>
            <consortium name="Ensembl"/>
        </authorList>
    </citation>
    <scope>IDENTIFICATION</scope>
</reference>
<feature type="compositionally biased region" description="Basic and acidic residues" evidence="1">
    <location>
        <begin position="140"/>
        <end position="160"/>
    </location>
</feature>
<name>A0A8C5TFE4_9PASS</name>
<dbReference type="Proteomes" id="UP000694560">
    <property type="component" value="Unplaced"/>
</dbReference>
<proteinExistence type="predicted"/>
<evidence type="ECO:0000256" key="1">
    <source>
        <dbReference type="SAM" id="MobiDB-lite"/>
    </source>
</evidence>
<feature type="region of interest" description="Disordered" evidence="1">
    <location>
        <begin position="140"/>
        <end position="169"/>
    </location>
</feature>
<evidence type="ECO:0000313" key="3">
    <source>
        <dbReference type="Proteomes" id="UP000694560"/>
    </source>
</evidence>
<dbReference type="OrthoDB" id="9334933at2759"/>